<dbReference type="Pfam" id="PF01266">
    <property type="entry name" value="DAO"/>
    <property type="match status" value="1"/>
</dbReference>
<dbReference type="RefSeq" id="WP_035234556.1">
    <property type="nucleotide sequence ID" value="NZ_ARXV01000017.1"/>
</dbReference>
<name>A0A095SGG1_9GAMM</name>
<dbReference type="InterPro" id="IPR029063">
    <property type="entry name" value="SAM-dependent_MTases_sf"/>
</dbReference>
<dbReference type="InterPro" id="IPR017610">
    <property type="entry name" value="tRNA_S-uridine_synth_MnmC_C"/>
</dbReference>
<evidence type="ECO:0000256" key="10">
    <source>
        <dbReference type="HAMAP-Rule" id="MF_01102"/>
    </source>
</evidence>
<dbReference type="GO" id="GO:0005737">
    <property type="term" value="C:cytoplasm"/>
    <property type="evidence" value="ECO:0007669"/>
    <property type="project" value="UniProtKB-SubCell"/>
</dbReference>
<dbReference type="Gene3D" id="3.50.50.60">
    <property type="entry name" value="FAD/NAD(P)-binding domain"/>
    <property type="match status" value="1"/>
</dbReference>
<dbReference type="PANTHER" id="PTHR13847">
    <property type="entry name" value="SARCOSINE DEHYDROGENASE-RELATED"/>
    <property type="match status" value="1"/>
</dbReference>
<accession>A0A095SGG1</accession>
<protein>
    <recommendedName>
        <fullName evidence="10">tRNA 5-methylaminomethyl-2-thiouridine biosynthesis bifunctional protein MnmC</fullName>
        <shortName evidence="10">tRNA mnm(5)s(2)U biosynthesis bifunctional protein</shortName>
    </recommendedName>
    <domain>
        <recommendedName>
            <fullName evidence="10">tRNA (mnm(5)s(2)U34)-methyltransferase</fullName>
            <ecNumber evidence="10">2.1.1.61</ecNumber>
        </recommendedName>
    </domain>
    <domain>
        <recommendedName>
            <fullName evidence="10">FAD-dependent cmnm(5)s(2)U34 oxidoreductase</fullName>
            <ecNumber evidence="10">1.5.-.-</ecNumber>
        </recommendedName>
    </domain>
</protein>
<keyword evidence="14" id="KW-1185">Reference proteome</keyword>
<dbReference type="EC" id="1.5.-.-" evidence="10"/>
<evidence type="ECO:0000256" key="4">
    <source>
        <dbReference type="ARBA" id="ARBA00022679"/>
    </source>
</evidence>
<keyword evidence="2 10" id="KW-0489">Methyltransferase</keyword>
<comment type="function">
    <text evidence="10">Catalyzes the last two steps in the biosynthesis of 5-methylaminomethyl-2-thiouridine (mnm(5)s(2)U) at the wobble position (U34) in tRNA. Catalyzes the FAD-dependent demodification of cmnm(5)s(2)U34 to nm(5)s(2)U34, followed by the transfer of a methyl group from S-adenosyl-L-methionine to nm(5)s(2)U34, to form mnm(5)s(2)U34.</text>
</comment>
<gene>
    <name evidence="10" type="primary">mnmC</name>
    <name evidence="13" type="ORF">Y5S_03248</name>
</gene>
<comment type="caution">
    <text evidence="13">The sequence shown here is derived from an EMBL/GenBank/DDBJ whole genome shotgun (WGS) entry which is preliminary data.</text>
</comment>
<keyword evidence="8 10" id="KW-0560">Oxidoreductase</keyword>
<keyword evidence="4 10" id="KW-0808">Transferase</keyword>
<dbReference type="GO" id="GO:0004808">
    <property type="term" value="F:tRNA (5-methylaminomethyl-2-thiouridylate)(34)-methyltransferase activity"/>
    <property type="evidence" value="ECO:0007669"/>
    <property type="project" value="UniProtKB-EC"/>
</dbReference>
<evidence type="ECO:0000256" key="5">
    <source>
        <dbReference type="ARBA" id="ARBA00022691"/>
    </source>
</evidence>
<comment type="similarity">
    <text evidence="10">In the C-terminal section; belongs to the DAO family.</text>
</comment>
<dbReference type="InterPro" id="IPR006076">
    <property type="entry name" value="FAD-dep_OxRdtase"/>
</dbReference>
<proteinExistence type="inferred from homology"/>
<dbReference type="eggNOG" id="COG4121">
    <property type="taxonomic scope" value="Bacteria"/>
</dbReference>
<dbReference type="NCBIfam" id="NF002481">
    <property type="entry name" value="PRK01747.1-2"/>
    <property type="match status" value="1"/>
</dbReference>
<keyword evidence="7 10" id="KW-0274">FAD</keyword>
<dbReference type="GO" id="GO:0016645">
    <property type="term" value="F:oxidoreductase activity, acting on the CH-NH group of donors"/>
    <property type="evidence" value="ECO:0007669"/>
    <property type="project" value="InterPro"/>
</dbReference>
<keyword evidence="3 10" id="KW-0285">Flavoprotein</keyword>
<keyword evidence="1 10" id="KW-0963">Cytoplasm</keyword>
<evidence type="ECO:0000313" key="13">
    <source>
        <dbReference type="EMBL" id="KGD63439.1"/>
    </source>
</evidence>
<dbReference type="Gene3D" id="3.30.9.10">
    <property type="entry name" value="D-Amino Acid Oxidase, subunit A, domain 2"/>
    <property type="match status" value="1"/>
</dbReference>
<dbReference type="SUPFAM" id="SSF51971">
    <property type="entry name" value="Nucleotide-binding domain"/>
    <property type="match status" value="1"/>
</dbReference>
<dbReference type="Proteomes" id="UP000029444">
    <property type="component" value="Unassembled WGS sequence"/>
</dbReference>
<keyword evidence="9 10" id="KW-0511">Multifunctional enzyme</keyword>
<dbReference type="InterPro" id="IPR036188">
    <property type="entry name" value="FAD/NAD-bd_sf"/>
</dbReference>
<comment type="subcellular location">
    <subcellularLocation>
        <location evidence="10">Cytoplasm</location>
    </subcellularLocation>
</comment>
<evidence type="ECO:0000259" key="12">
    <source>
        <dbReference type="Pfam" id="PF05430"/>
    </source>
</evidence>
<evidence type="ECO:0000256" key="2">
    <source>
        <dbReference type="ARBA" id="ARBA00022603"/>
    </source>
</evidence>
<evidence type="ECO:0000256" key="6">
    <source>
        <dbReference type="ARBA" id="ARBA00022694"/>
    </source>
</evidence>
<dbReference type="AlphaFoldDB" id="A0A095SGG1"/>
<dbReference type="STRING" id="1177154.Y5S_03248"/>
<dbReference type="EMBL" id="ARXV01000017">
    <property type="protein sequence ID" value="KGD63439.1"/>
    <property type="molecule type" value="Genomic_DNA"/>
</dbReference>
<evidence type="ECO:0000256" key="1">
    <source>
        <dbReference type="ARBA" id="ARBA00022490"/>
    </source>
</evidence>
<dbReference type="PATRIC" id="fig|1177154.3.peg.3289"/>
<dbReference type="InterPro" id="IPR047785">
    <property type="entry name" value="tRNA_MNMC2"/>
</dbReference>
<dbReference type="NCBIfam" id="NF033855">
    <property type="entry name" value="tRNA_MNMC2"/>
    <property type="match status" value="1"/>
</dbReference>
<dbReference type="Gene3D" id="3.40.50.150">
    <property type="entry name" value="Vaccinia Virus protein VP39"/>
    <property type="match status" value="1"/>
</dbReference>
<keyword evidence="5 10" id="KW-0949">S-adenosyl-L-methionine</keyword>
<dbReference type="eggNOG" id="COG0665">
    <property type="taxonomic scope" value="Bacteria"/>
</dbReference>
<dbReference type="EC" id="2.1.1.61" evidence="10"/>
<reference evidence="13 14" key="1">
    <citation type="submission" date="2012-09" db="EMBL/GenBank/DDBJ databases">
        <title>Genome Sequence of alkane-degrading Bacterium Alcanivorax sp. 19-m-6.</title>
        <authorList>
            <person name="Lai Q."/>
            <person name="Shao Z."/>
        </authorList>
    </citation>
    <scope>NUCLEOTIDE SEQUENCE [LARGE SCALE GENOMIC DNA]</scope>
    <source>
        <strain evidence="13 14">19-m-6</strain>
    </source>
</reference>
<comment type="similarity">
    <text evidence="10">In the N-terminal section; belongs to the methyltransferase superfamily. tRNA (mnm(5)s(2)U34)-methyltransferase family.</text>
</comment>
<dbReference type="OrthoDB" id="9786494at2"/>
<dbReference type="PANTHER" id="PTHR13847:SF283">
    <property type="entry name" value="TRNA 5-METHYLAMINOMETHYL-2-THIOURIDINE BIOSYNTHESIS BIFUNCTIONAL PROTEIN MNMC"/>
    <property type="match status" value="1"/>
</dbReference>
<dbReference type="InterPro" id="IPR023032">
    <property type="entry name" value="tRNA_MAMT_biosynth_bifunc_MnmC"/>
</dbReference>
<evidence type="ECO:0000256" key="9">
    <source>
        <dbReference type="ARBA" id="ARBA00023268"/>
    </source>
</evidence>
<dbReference type="GO" id="GO:0050660">
    <property type="term" value="F:flavin adenine dinucleotide binding"/>
    <property type="evidence" value="ECO:0007669"/>
    <property type="project" value="UniProtKB-UniRule"/>
</dbReference>
<evidence type="ECO:0000313" key="14">
    <source>
        <dbReference type="Proteomes" id="UP000029444"/>
    </source>
</evidence>
<organism evidence="13 14">
    <name type="scientific">Alcanivorax nanhaiticus</name>
    <dbReference type="NCBI Taxonomy" id="1177154"/>
    <lineage>
        <taxon>Bacteria</taxon>
        <taxon>Pseudomonadati</taxon>
        <taxon>Pseudomonadota</taxon>
        <taxon>Gammaproteobacteria</taxon>
        <taxon>Oceanospirillales</taxon>
        <taxon>Alcanivoracaceae</taxon>
        <taxon>Alcanivorax</taxon>
    </lineage>
</organism>
<evidence type="ECO:0000256" key="8">
    <source>
        <dbReference type="ARBA" id="ARBA00023002"/>
    </source>
</evidence>
<feature type="region of interest" description="tRNA (mnm(5)s(2)U34)-methyltransferase" evidence="10">
    <location>
        <begin position="1"/>
        <end position="238"/>
    </location>
</feature>
<dbReference type="GO" id="GO:0032259">
    <property type="term" value="P:methylation"/>
    <property type="evidence" value="ECO:0007669"/>
    <property type="project" value="UniProtKB-KW"/>
</dbReference>
<dbReference type="GO" id="GO:0002097">
    <property type="term" value="P:tRNA wobble base modification"/>
    <property type="evidence" value="ECO:0007669"/>
    <property type="project" value="UniProtKB-UniRule"/>
</dbReference>
<keyword evidence="6 10" id="KW-0819">tRNA processing</keyword>
<feature type="domain" description="FAD dependent oxidoreductase" evidence="11">
    <location>
        <begin position="256"/>
        <end position="591"/>
    </location>
</feature>
<evidence type="ECO:0000256" key="7">
    <source>
        <dbReference type="ARBA" id="ARBA00022827"/>
    </source>
</evidence>
<sequence>MSLPTFSPIQPANIEWQENTPVASDYDDPYFSRQDGMAESRYVFLDGNRLSERFSGLQADQYFVIGETGFGTGLNCLLAAQQFLATAPAGARLHLVSVEKHPLRHDDLRTALAHWPELAELAAALLAAYPAPTPGLHRLQLHDSISLTLLYGEAEQLWPLFNHPVDAWFLDGFAPSCNPDMWQSALFSQLARLSRPGTTLATFTAAGFVRRGLQEAGFRMEKRNGFGHKRHMLTGTFSTDSTTTDIPARQQTSPSVLVVGAGLAGATTARALAERGCQVIVTDPAGIAAHASGNLAGVVYSTPSAHLTPQNRFYQQSYSHALRWLQHHDFPSSPEQGRLNGVVQHFVDDRQKAKITQAMDSGAWPEELLKPVGGIGVELVGGGYLSPADWCKHLLNHPGITLISSVITDIEEGAPARAMLADGGQLHADAIVLCTAGATPRLPGLGWLPLKHIRGQVSYCRATEASKQWQQARCHGGYLTPAINGLHCVGATFNLHDASPTPSKSDDDENLQQLKTYLPGQWQELGGEDIEIAERRVAFRCQSIDFLPLCGPLPLANENPHRAARGLYLNLAHGSRGITGTPLCADLIADMICGTPLPVDQQLVDALAPERFIVRKRRKQPEWKP</sequence>
<dbReference type="HAMAP" id="MF_01102">
    <property type="entry name" value="MnmC"/>
    <property type="match status" value="1"/>
</dbReference>
<comment type="catalytic activity">
    <reaction evidence="10">
        <text>5-aminomethyl-2-thiouridine(34) in tRNA + S-adenosyl-L-methionine = 5-methylaminomethyl-2-thiouridine(34) in tRNA + S-adenosyl-L-homocysteine + H(+)</text>
        <dbReference type="Rhea" id="RHEA:19569"/>
        <dbReference type="Rhea" id="RHEA-COMP:10195"/>
        <dbReference type="Rhea" id="RHEA-COMP:10197"/>
        <dbReference type="ChEBI" id="CHEBI:15378"/>
        <dbReference type="ChEBI" id="CHEBI:57856"/>
        <dbReference type="ChEBI" id="CHEBI:59789"/>
        <dbReference type="ChEBI" id="CHEBI:74454"/>
        <dbReference type="ChEBI" id="CHEBI:74455"/>
        <dbReference type="EC" id="2.1.1.61"/>
    </reaction>
</comment>
<dbReference type="InterPro" id="IPR008471">
    <property type="entry name" value="MnmC-like_methylTransf"/>
</dbReference>
<comment type="cofactor">
    <cofactor evidence="10">
        <name>FAD</name>
        <dbReference type="ChEBI" id="CHEBI:57692"/>
    </cofactor>
</comment>
<dbReference type="NCBIfam" id="TIGR03197">
    <property type="entry name" value="MnmC_Cterm"/>
    <property type="match status" value="1"/>
</dbReference>
<evidence type="ECO:0000256" key="3">
    <source>
        <dbReference type="ARBA" id="ARBA00022630"/>
    </source>
</evidence>
<dbReference type="SUPFAM" id="SSF53335">
    <property type="entry name" value="S-adenosyl-L-methionine-dependent methyltransferases"/>
    <property type="match status" value="1"/>
</dbReference>
<dbReference type="SUPFAM" id="SSF54373">
    <property type="entry name" value="FAD-linked reductases, C-terminal domain"/>
    <property type="match status" value="1"/>
</dbReference>
<dbReference type="Pfam" id="PF05430">
    <property type="entry name" value="Methyltransf_30"/>
    <property type="match status" value="1"/>
</dbReference>
<feature type="region of interest" description="FAD-dependent cmnm(5)s(2)U34 oxidoreductase" evidence="10">
    <location>
        <begin position="259"/>
        <end position="625"/>
    </location>
</feature>
<feature type="domain" description="MnmC-like methyltransferase" evidence="12">
    <location>
        <begin position="116"/>
        <end position="236"/>
    </location>
</feature>
<evidence type="ECO:0000259" key="11">
    <source>
        <dbReference type="Pfam" id="PF01266"/>
    </source>
</evidence>